<dbReference type="OrthoDB" id="6021377at2759"/>
<dbReference type="InterPro" id="IPR046371">
    <property type="entry name" value="Bcl-2_BH1-3"/>
</dbReference>
<dbReference type="GO" id="GO:0008630">
    <property type="term" value="P:intrinsic apoptotic signaling pathway in response to DNA damage"/>
    <property type="evidence" value="ECO:0007669"/>
    <property type="project" value="TreeGrafter"/>
</dbReference>
<evidence type="ECO:0000256" key="6">
    <source>
        <dbReference type="SAM" id="Phobius"/>
    </source>
</evidence>
<keyword evidence="9" id="KW-1185">Reference proteome</keyword>
<dbReference type="GO" id="GO:0005741">
    <property type="term" value="C:mitochondrial outer membrane"/>
    <property type="evidence" value="ECO:0007669"/>
    <property type="project" value="TreeGrafter"/>
</dbReference>
<dbReference type="PANTHER" id="PTHR11256">
    <property type="entry name" value="BCL-2 RELATED"/>
    <property type="match status" value="1"/>
</dbReference>
<feature type="transmembrane region" description="Helical" evidence="6">
    <location>
        <begin position="180"/>
        <end position="198"/>
    </location>
</feature>
<feature type="domain" description="Apoptosis regulator Bcl-2 family BH4" evidence="7">
    <location>
        <begin position="20"/>
        <end position="39"/>
    </location>
</feature>
<organism evidence="8 9">
    <name type="scientific">Candidula unifasciata</name>
    <dbReference type="NCBI Taxonomy" id="100452"/>
    <lineage>
        <taxon>Eukaryota</taxon>
        <taxon>Metazoa</taxon>
        <taxon>Spiralia</taxon>
        <taxon>Lophotrochozoa</taxon>
        <taxon>Mollusca</taxon>
        <taxon>Gastropoda</taxon>
        <taxon>Heterobranchia</taxon>
        <taxon>Euthyneura</taxon>
        <taxon>Panpulmonata</taxon>
        <taxon>Eupulmonata</taxon>
        <taxon>Stylommatophora</taxon>
        <taxon>Helicina</taxon>
        <taxon>Helicoidea</taxon>
        <taxon>Geomitridae</taxon>
        <taxon>Candidula</taxon>
    </lineage>
</organism>
<comment type="similarity">
    <text evidence="2">Belongs to the Bcl-2 family.</text>
</comment>
<name>A0A8S4A1P9_9EUPU</name>
<evidence type="ECO:0000313" key="8">
    <source>
        <dbReference type="EMBL" id="CAG5132401.1"/>
    </source>
</evidence>
<dbReference type="Gene3D" id="1.10.437.10">
    <property type="entry name" value="Blc2-like"/>
    <property type="match status" value="1"/>
</dbReference>
<evidence type="ECO:0000256" key="3">
    <source>
        <dbReference type="ARBA" id="ARBA00022703"/>
    </source>
</evidence>
<dbReference type="InterPro" id="IPR002475">
    <property type="entry name" value="Bcl2-like"/>
</dbReference>
<comment type="subcellular location">
    <subcellularLocation>
        <location evidence="1">Membrane</location>
    </subcellularLocation>
</comment>
<comment type="caution">
    <text evidence="8">The sequence shown here is derived from an EMBL/GenBank/DDBJ whole genome shotgun (WGS) entry which is preliminary data.</text>
</comment>
<proteinExistence type="inferred from homology"/>
<feature type="short sequence motif" description="BH4" evidence="5">
    <location>
        <begin position="20"/>
        <end position="39"/>
    </location>
</feature>
<evidence type="ECO:0000256" key="4">
    <source>
        <dbReference type="ARBA" id="ARBA00023136"/>
    </source>
</evidence>
<reference evidence="8" key="1">
    <citation type="submission" date="2021-04" db="EMBL/GenBank/DDBJ databases">
        <authorList>
            <consortium name="Molecular Ecology Group"/>
        </authorList>
    </citation>
    <scope>NUCLEOTIDE SEQUENCE</scope>
</reference>
<evidence type="ECO:0000256" key="1">
    <source>
        <dbReference type="ARBA" id="ARBA00004370"/>
    </source>
</evidence>
<accession>A0A8S4A1P9</accession>
<dbReference type="Pfam" id="PF00452">
    <property type="entry name" value="Bcl-2"/>
    <property type="match status" value="1"/>
</dbReference>
<gene>
    <name evidence="8" type="ORF">CUNI_LOCUS17959</name>
</gene>
<keyword evidence="6" id="KW-1133">Transmembrane helix</keyword>
<evidence type="ECO:0000256" key="5">
    <source>
        <dbReference type="PROSITE-ProRule" id="PRU00025"/>
    </source>
</evidence>
<dbReference type="PROSITE" id="PS50062">
    <property type="entry name" value="BCL2_FAMILY"/>
    <property type="match status" value="1"/>
</dbReference>
<dbReference type="AlphaFoldDB" id="A0A8S4A1P9"/>
<dbReference type="InterPro" id="IPR026298">
    <property type="entry name" value="Bcl-2_fam"/>
</dbReference>
<dbReference type="SMART" id="SM00337">
    <property type="entry name" value="BCL"/>
    <property type="match status" value="1"/>
</dbReference>
<evidence type="ECO:0000259" key="7">
    <source>
        <dbReference type="PROSITE" id="PS50063"/>
    </source>
</evidence>
<dbReference type="CDD" id="cd06845">
    <property type="entry name" value="Bcl-2_like"/>
    <property type="match status" value="1"/>
</dbReference>
<dbReference type="Proteomes" id="UP000678393">
    <property type="component" value="Unassembled WGS sequence"/>
</dbReference>
<dbReference type="PANTHER" id="PTHR11256:SF50">
    <property type="entry name" value="APOPTOSIS REGULATOR CED-9"/>
    <property type="match status" value="1"/>
</dbReference>
<dbReference type="PROSITE" id="PS50063">
    <property type="entry name" value="BH4_2"/>
    <property type="match status" value="1"/>
</dbReference>
<dbReference type="PRINTS" id="PR01862">
    <property type="entry name" value="BCL2FAMILY"/>
</dbReference>
<keyword evidence="4 6" id="KW-0472">Membrane</keyword>
<evidence type="ECO:0000256" key="2">
    <source>
        <dbReference type="ARBA" id="ARBA00009458"/>
    </source>
</evidence>
<dbReference type="GO" id="GO:0001836">
    <property type="term" value="P:release of cytochrome c from mitochondria"/>
    <property type="evidence" value="ECO:0007669"/>
    <property type="project" value="TreeGrafter"/>
</dbReference>
<dbReference type="SUPFAM" id="SSF56854">
    <property type="entry name" value="Bcl-2 inhibitors of programmed cell death"/>
    <property type="match status" value="1"/>
</dbReference>
<keyword evidence="3 5" id="KW-0053">Apoptosis</keyword>
<dbReference type="GO" id="GO:0042981">
    <property type="term" value="P:regulation of apoptotic process"/>
    <property type="evidence" value="ECO:0007669"/>
    <property type="project" value="InterPro"/>
</dbReference>
<dbReference type="InterPro" id="IPR036834">
    <property type="entry name" value="Bcl-2-like_sf"/>
</dbReference>
<dbReference type="GO" id="GO:0051400">
    <property type="term" value="F:BH domain binding"/>
    <property type="evidence" value="ECO:0007669"/>
    <property type="project" value="TreeGrafter"/>
</dbReference>
<keyword evidence="6" id="KW-0812">Transmembrane</keyword>
<evidence type="ECO:0000313" key="9">
    <source>
        <dbReference type="Proteomes" id="UP000678393"/>
    </source>
</evidence>
<dbReference type="InterPro" id="IPR003093">
    <property type="entry name" value="Bcl2_BH4"/>
</dbReference>
<sequence>MVKKTDVKAVNEFSCNMESTRSIVVDYIKYRLDSCGYTWDNDGRQANVTASPVQTAMRSLGDEFEERFRSRFDELVQQLHVTPDNASETFSAIVAETFCDGVNWGRIVALFGFSGRFAVHCFQRNMPNMVDNVVEWVTAYVDTNLREWLESHGKWEGFLEFYDGGAESRKNNPWPSFKTICGYAAAGLGVLTLGAFLAQKS</sequence>
<dbReference type="GO" id="GO:0097192">
    <property type="term" value="P:extrinsic apoptotic signaling pathway in absence of ligand"/>
    <property type="evidence" value="ECO:0007669"/>
    <property type="project" value="TreeGrafter"/>
</dbReference>
<protein>
    <recommendedName>
        <fullName evidence="7">Apoptosis regulator Bcl-2 family BH4 domain-containing protein</fullName>
    </recommendedName>
</protein>
<dbReference type="InterPro" id="IPR013280">
    <property type="entry name" value="Apop_reg_BclW"/>
</dbReference>
<dbReference type="EMBL" id="CAJHNH020005334">
    <property type="protein sequence ID" value="CAG5132401.1"/>
    <property type="molecule type" value="Genomic_DNA"/>
</dbReference>
<dbReference type="PRINTS" id="PR01865">
    <property type="entry name" value="APOPREGBCLW"/>
</dbReference>